<keyword evidence="2" id="KW-1185">Reference proteome</keyword>
<dbReference type="SUPFAM" id="SSF53474">
    <property type="entry name" value="alpha/beta-Hydrolases"/>
    <property type="match status" value="1"/>
</dbReference>
<name>A0A165H0K6_9BASI</name>
<evidence type="ECO:0000313" key="2">
    <source>
        <dbReference type="Proteomes" id="UP000076842"/>
    </source>
</evidence>
<dbReference type="InterPro" id="IPR029058">
    <property type="entry name" value="AB_hydrolase_fold"/>
</dbReference>
<evidence type="ECO:0000313" key="1">
    <source>
        <dbReference type="EMBL" id="KZT58716.1"/>
    </source>
</evidence>
<reference evidence="1 2" key="1">
    <citation type="journal article" date="2016" name="Mol. Biol. Evol.">
        <title>Comparative Genomics of Early-Diverging Mushroom-Forming Fungi Provides Insights into the Origins of Lignocellulose Decay Capabilities.</title>
        <authorList>
            <person name="Nagy L.G."/>
            <person name="Riley R."/>
            <person name="Tritt A."/>
            <person name="Adam C."/>
            <person name="Daum C."/>
            <person name="Floudas D."/>
            <person name="Sun H."/>
            <person name="Yadav J.S."/>
            <person name="Pangilinan J."/>
            <person name="Larsson K.H."/>
            <person name="Matsuura K."/>
            <person name="Barry K."/>
            <person name="Labutti K."/>
            <person name="Kuo R."/>
            <person name="Ohm R.A."/>
            <person name="Bhattacharya S.S."/>
            <person name="Shirouzu T."/>
            <person name="Yoshinaga Y."/>
            <person name="Martin F.M."/>
            <person name="Grigoriev I.V."/>
            <person name="Hibbett D.S."/>
        </authorList>
    </citation>
    <scope>NUCLEOTIDE SEQUENCE [LARGE SCALE GENOMIC DNA]</scope>
    <source>
        <strain evidence="1 2">HHB12733</strain>
    </source>
</reference>
<dbReference type="EMBL" id="KV423948">
    <property type="protein sequence ID" value="KZT58716.1"/>
    <property type="molecule type" value="Genomic_DNA"/>
</dbReference>
<accession>A0A165H0K6</accession>
<dbReference type="InParanoid" id="A0A165H0K6"/>
<dbReference type="Proteomes" id="UP000076842">
    <property type="component" value="Unassembled WGS sequence"/>
</dbReference>
<evidence type="ECO:0008006" key="3">
    <source>
        <dbReference type="Google" id="ProtNLM"/>
    </source>
</evidence>
<proteinExistence type="predicted"/>
<dbReference type="AlphaFoldDB" id="A0A165H0K6"/>
<dbReference type="OrthoDB" id="3251587at2759"/>
<protein>
    <recommendedName>
        <fullName evidence="3">Alpha/beta-hydrolase</fullName>
    </recommendedName>
</protein>
<gene>
    <name evidence="1" type="ORF">CALCODRAFT_508014</name>
</gene>
<sequence>MLPSDTESFGRYVVDLLAFIHFMVNDLNVPGYNARTRLDGIVLLEWFKGCTYVTALLAAISEKDSLPTSFCLPPNILDRYIPVAWDNITTVILFEPGGPMGQPNTVVQVIPGGNHFAMATDPEEFNSGILSIIRELAIKVERGGLPMTKGKQVLIETAKDTSTHSIANSKFYRIPKTHRTYPVLQRLQEDDRTLPTSLGLRGVNRRTAKGDI</sequence>
<organism evidence="1 2">
    <name type="scientific">Calocera cornea HHB12733</name>
    <dbReference type="NCBI Taxonomy" id="1353952"/>
    <lineage>
        <taxon>Eukaryota</taxon>
        <taxon>Fungi</taxon>
        <taxon>Dikarya</taxon>
        <taxon>Basidiomycota</taxon>
        <taxon>Agaricomycotina</taxon>
        <taxon>Dacrymycetes</taxon>
        <taxon>Dacrymycetales</taxon>
        <taxon>Dacrymycetaceae</taxon>
        <taxon>Calocera</taxon>
    </lineage>
</organism>